<sequence>MARFDCVEKPLSHWFRRYGDFVARHAKQFILIPLLVTAFCCVGFLHLKVESEAIFLYTPTNGRSKYERGIIHETWPLEYNNYIPGRAVTQSREIQMTLTATGDQNILEHKFVGIIAQYQRLLEQELSVRFDGKNYTYQDLCLTFRNEGCPGTTHIQAISELYNHGFNISYPTFRLGDKSGYIGSTLGGVSLFKGDDGKDYVYKAKSWLMVYHLKFYPKQTSYVSGLWEMEFQKVMMEAKFSEDIVATVYHSQTLTEELKRNGKHLVPKFAVAFVLLCTFAVLCSISFVNFGWYIDWTISKPIPVFVGVVSAGMGIVSSIGFLSFCGLYYNDIVGVMPFLVLAVGTDNAFLILAGVRRTSRLAPIPKRISETMSEAGVSMFITSLTNVLSFAIGAITTIPAVQIFCIYTSLALLFTFIYSITIYTAVLALFLERERDAGHCLFLGQIWQVLDQKHYEDANWFNKCLFLGSSKVINVTPRREFTKPSMIVNFFKCYFGPILNDGCVQLFVLVGYIVYVLIAVRGCLDLREGLEPVNLLVQDSYAIGHYRNLETNFLKYGPVVQIVVNNPPDLRLLENRRRMKEMVKTFADCQFGIGLESAQFWMFEAESFLVRNNISLGDIQNKDYYQMVMNYFMAKPSERWSEDVAWTVDKNQHMKMKTFRFLVGMKDISSTSGQTKATATMRKVADGFKQYNVTTFMPLWLFTDQYALVVPNTVQNIIIALICMIFIAVLLIPEPVCALVVAFAIASVDLGVIGYMTIWGVNLDAISMITIIMSIGFSVDYSAHLTYGYVISAHTKPADKVIEAVESLGLPLLQGAMSTILAVVVLVDTPAYMVQTFFKTVFLSITFGLLHGLVFLPVTLSVFIRPWCLSKDGETTAYDITKPGEEETNFSIPPHQQISRIVPLDTTPLGRPKTKEDITASRKVLNMDS</sequence>
<evidence type="ECO:0000313" key="1">
    <source>
        <dbReference type="Proteomes" id="UP000095286"/>
    </source>
</evidence>
<name>A0AC35TKD4_9BILA</name>
<dbReference type="Proteomes" id="UP000095286">
    <property type="component" value="Unplaced"/>
</dbReference>
<proteinExistence type="predicted"/>
<evidence type="ECO:0000313" key="2">
    <source>
        <dbReference type="WBParaSite" id="RSKR_0000143100.1"/>
    </source>
</evidence>
<dbReference type="WBParaSite" id="RSKR_0000143100.1">
    <property type="protein sequence ID" value="RSKR_0000143100.1"/>
    <property type="gene ID" value="RSKR_0000143100"/>
</dbReference>
<accession>A0AC35TKD4</accession>
<protein>
    <submittedName>
        <fullName evidence="2">SSD domain-containing protein</fullName>
    </submittedName>
</protein>
<reference evidence="2" key="1">
    <citation type="submission" date="2025-08" db="UniProtKB">
        <authorList>
            <consortium name="WormBaseParasite"/>
        </authorList>
    </citation>
    <scope>IDENTIFICATION</scope>
    <source>
        <strain evidence="2">KR3021</strain>
    </source>
</reference>
<organism evidence="1 2">
    <name type="scientific">Rhabditophanes sp. KR3021</name>
    <dbReference type="NCBI Taxonomy" id="114890"/>
    <lineage>
        <taxon>Eukaryota</taxon>
        <taxon>Metazoa</taxon>
        <taxon>Ecdysozoa</taxon>
        <taxon>Nematoda</taxon>
        <taxon>Chromadorea</taxon>
        <taxon>Rhabditida</taxon>
        <taxon>Tylenchina</taxon>
        <taxon>Panagrolaimomorpha</taxon>
        <taxon>Strongyloidoidea</taxon>
        <taxon>Alloionematidae</taxon>
        <taxon>Rhabditophanes</taxon>
    </lineage>
</organism>